<dbReference type="Proteomes" id="UP000292082">
    <property type="component" value="Unassembled WGS sequence"/>
</dbReference>
<reference evidence="1 2" key="1">
    <citation type="submission" date="2019-01" db="EMBL/GenBank/DDBJ databases">
        <title>Draft genome sequences of three monokaryotic isolates of the white-rot basidiomycete fungus Dichomitus squalens.</title>
        <authorList>
            <consortium name="DOE Joint Genome Institute"/>
            <person name="Lopez S.C."/>
            <person name="Andreopoulos B."/>
            <person name="Pangilinan J."/>
            <person name="Lipzen A."/>
            <person name="Riley R."/>
            <person name="Ahrendt S."/>
            <person name="Ng V."/>
            <person name="Barry K."/>
            <person name="Daum C."/>
            <person name="Grigoriev I.V."/>
            <person name="Hilden K.S."/>
            <person name="Makela M.R."/>
            <person name="de Vries R.P."/>
        </authorList>
    </citation>
    <scope>NUCLEOTIDE SEQUENCE [LARGE SCALE GENOMIC DNA]</scope>
    <source>
        <strain evidence="1 2">CBS 464.89</strain>
    </source>
</reference>
<dbReference type="EMBL" id="ML145135">
    <property type="protein sequence ID" value="TBU57553.1"/>
    <property type="molecule type" value="Genomic_DNA"/>
</dbReference>
<organism evidence="1 2">
    <name type="scientific">Dichomitus squalens</name>
    <dbReference type="NCBI Taxonomy" id="114155"/>
    <lineage>
        <taxon>Eukaryota</taxon>
        <taxon>Fungi</taxon>
        <taxon>Dikarya</taxon>
        <taxon>Basidiomycota</taxon>
        <taxon>Agaricomycotina</taxon>
        <taxon>Agaricomycetes</taxon>
        <taxon>Polyporales</taxon>
        <taxon>Polyporaceae</taxon>
        <taxon>Dichomitus</taxon>
    </lineage>
</organism>
<dbReference type="AlphaFoldDB" id="A0A4Q9PSY8"/>
<keyword evidence="2" id="KW-1185">Reference proteome</keyword>
<protein>
    <submittedName>
        <fullName evidence="1">Uncharacterized protein</fullName>
    </submittedName>
</protein>
<name>A0A4Q9PSY8_9APHY</name>
<accession>A0A4Q9PSY8</accession>
<gene>
    <name evidence="1" type="ORF">BD310DRAFT_538937</name>
</gene>
<sequence length="72" mass="7851">MPAMRLLTAIVPITVARRTAHMVVGLPTGASVLDRRAERRSCQLISCPPAEIVRGSVQGRHRTVTQSDTRCV</sequence>
<evidence type="ECO:0000313" key="1">
    <source>
        <dbReference type="EMBL" id="TBU57553.1"/>
    </source>
</evidence>
<proteinExistence type="predicted"/>
<evidence type="ECO:0000313" key="2">
    <source>
        <dbReference type="Proteomes" id="UP000292082"/>
    </source>
</evidence>